<organism>
    <name type="scientific">Pediculus humanus subsp. corporis</name>
    <name type="common">Body louse</name>
    <dbReference type="NCBI Taxonomy" id="121224"/>
    <lineage>
        <taxon>Eukaryota</taxon>
        <taxon>Metazoa</taxon>
        <taxon>Ecdysozoa</taxon>
        <taxon>Arthropoda</taxon>
        <taxon>Hexapoda</taxon>
        <taxon>Insecta</taxon>
        <taxon>Pterygota</taxon>
        <taxon>Neoptera</taxon>
        <taxon>Paraneoptera</taxon>
        <taxon>Psocodea</taxon>
        <taxon>Troctomorpha</taxon>
        <taxon>Phthiraptera</taxon>
        <taxon>Anoplura</taxon>
        <taxon>Pediculidae</taxon>
        <taxon>Pediculus</taxon>
    </lineage>
</organism>
<dbReference type="VEuPathDB" id="VectorBase:PHUM064490"/>
<evidence type="ECO:0000313" key="2">
    <source>
        <dbReference type="EnsemblMetazoa" id="PHUM064490-PA"/>
    </source>
</evidence>
<reference evidence="2" key="3">
    <citation type="submission" date="2021-02" db="UniProtKB">
        <authorList>
            <consortium name="EnsemblMetazoa"/>
        </authorList>
    </citation>
    <scope>IDENTIFICATION</scope>
    <source>
        <strain evidence="2">USDA</strain>
    </source>
</reference>
<dbReference type="FunCoup" id="E0VBL7">
    <property type="interactions" value="3"/>
</dbReference>
<proteinExistence type="predicted"/>
<dbReference type="PANTHER" id="PTHR10974">
    <property type="entry name" value="FI08016P-RELATED"/>
    <property type="match status" value="1"/>
</dbReference>
<evidence type="ECO:0000313" key="1">
    <source>
        <dbReference type="EMBL" id="EEB10773.1"/>
    </source>
</evidence>
<name>E0VBL7_PEDHC</name>
<dbReference type="RefSeq" id="XP_002423511.1">
    <property type="nucleotide sequence ID" value="XM_002423466.1"/>
</dbReference>
<dbReference type="Proteomes" id="UP000009046">
    <property type="component" value="Unassembled WGS sequence"/>
</dbReference>
<dbReference type="FunFam" id="3.40.720.10:FF:000017">
    <property type="entry name" value="Predicted protein"/>
    <property type="match status" value="1"/>
</dbReference>
<reference evidence="1" key="1">
    <citation type="submission" date="2007-04" db="EMBL/GenBank/DDBJ databases">
        <title>Annotation of Pediculus humanus corporis strain USDA.</title>
        <authorList>
            <person name="Kirkness E."/>
            <person name="Hannick L."/>
            <person name="Hass B."/>
            <person name="Bruggner R."/>
            <person name="Lawson D."/>
            <person name="Bidwell S."/>
            <person name="Joardar V."/>
            <person name="Caler E."/>
            <person name="Walenz B."/>
            <person name="Inman J."/>
            <person name="Schobel S."/>
            <person name="Galinsky K."/>
            <person name="Amedeo P."/>
            <person name="Strausberg R."/>
        </authorList>
    </citation>
    <scope>NUCLEOTIDE SEQUENCE</scope>
    <source>
        <strain evidence="1">USDA</strain>
    </source>
</reference>
<protein>
    <submittedName>
        <fullName evidence="1 2">Uncharacterized protein</fullName>
    </submittedName>
</protein>
<reference evidence="1" key="2">
    <citation type="submission" date="2007-04" db="EMBL/GenBank/DDBJ databases">
        <title>The genome of the human body louse.</title>
        <authorList>
            <consortium name="The Human Body Louse Genome Consortium"/>
            <person name="Kirkness E."/>
            <person name="Walenz B."/>
            <person name="Hass B."/>
            <person name="Bruggner R."/>
            <person name="Strausberg R."/>
        </authorList>
    </citation>
    <scope>NUCLEOTIDE SEQUENCE</scope>
    <source>
        <strain evidence="1">USDA</strain>
    </source>
</reference>
<dbReference type="Gene3D" id="3.40.720.10">
    <property type="entry name" value="Alkaline Phosphatase, subunit A"/>
    <property type="match status" value="1"/>
</dbReference>
<dbReference type="InterPro" id="IPR004245">
    <property type="entry name" value="DUF229"/>
</dbReference>
<dbReference type="EnsemblMetazoa" id="PHUM064490-RA">
    <property type="protein sequence ID" value="PHUM064490-PA"/>
    <property type="gene ID" value="PHUM064490"/>
</dbReference>
<dbReference type="OrthoDB" id="413313at2759"/>
<dbReference type="Pfam" id="PF02995">
    <property type="entry name" value="DUF229"/>
    <property type="match status" value="1"/>
</dbReference>
<dbReference type="eggNOG" id="ENOG502QRYZ">
    <property type="taxonomic scope" value="Eukaryota"/>
</dbReference>
<dbReference type="KEGG" id="phu:Phum_PHUM064490"/>
<evidence type="ECO:0000313" key="3">
    <source>
        <dbReference type="Proteomes" id="UP000009046"/>
    </source>
</evidence>
<keyword evidence="3" id="KW-1185">Reference proteome</keyword>
<dbReference type="PANTHER" id="PTHR10974:SF9">
    <property type="entry name" value="DUF229 DOMAIN CONTAINING PROTEIN-RELATED"/>
    <property type="match status" value="1"/>
</dbReference>
<dbReference type="InterPro" id="IPR017850">
    <property type="entry name" value="Alkaline_phosphatase_core_sf"/>
</dbReference>
<dbReference type="EMBL" id="DS235032">
    <property type="protein sequence ID" value="EEB10773.1"/>
    <property type="molecule type" value="Genomic_DNA"/>
</dbReference>
<dbReference type="STRING" id="121224.E0VBL7"/>
<dbReference type="CDD" id="cd16021">
    <property type="entry name" value="ALP_like"/>
    <property type="match status" value="1"/>
</dbReference>
<sequence>MLDPDPWDPSVLKYITKPQNLVCSHLPPLTYIDQLENTTNVLKIHKKYLKKYKINLINNFIQCCYSLITRTEQNPNKYNISADNVYHASKCENFTNEIILPNDAEFIFVKCLSYQKGKKTGKEFYKNVHSVVPMLPSADEKIKNKKSRSENFDSTDNDDDDRLNVIILGIDSVSRINLKRIMPKTLKYLRDKNWIQLNGYNKIGENTFPNLMAILSRESMKNLNQDTPTISTFNFMRTGFVEKPTDYYMRPFMLAAHHLLPLKVLNGLPVCTGPILVIDHILDYAKNFFKVFNNHNHFSLLWTNSLGHNDLNAPKALDNSVYKFLSDISQLGVYENSLILILSDHGIRFGNIRETFIGYMEERLPFMFIWLPKWFQDKYPEKYNNLQVNQNRLTSPYDVYVTIKNLLNFVTQNENRNETYYYSSNNETTAEKPKSLSCPKSTGLLEVQPLERTCKDACIDENWCMCSEFRNLPVREKAVIDASDIMYNFVVNKTNELIKMEKVKKGLCSRWTFLKIYRAQEVIDLNDNDDDENDNINRLKIDFVSRIFVIIVELNPGRTKFESTVKMFFNLNGEKSHYEFLESPKRLDSIYKTSKCVNSASLKRYCYCVKQ</sequence>
<dbReference type="OMA" id="MCHFERV"/>
<dbReference type="GO" id="GO:0005615">
    <property type="term" value="C:extracellular space"/>
    <property type="evidence" value="ECO:0007669"/>
    <property type="project" value="TreeGrafter"/>
</dbReference>
<accession>E0VBL7</accession>
<dbReference type="EMBL" id="AAZO01000754">
    <property type="status" value="NOT_ANNOTATED_CDS"/>
    <property type="molecule type" value="Genomic_DNA"/>
</dbReference>
<dbReference type="CTD" id="8231041"/>
<dbReference type="HOGENOM" id="CLU_018076_2_0_1"/>
<dbReference type="InParanoid" id="E0VBL7"/>
<gene>
    <name evidence="2" type="primary">8231041</name>
    <name evidence="1" type="ORF">Phum_PHUM064490</name>
</gene>
<dbReference type="AlphaFoldDB" id="E0VBL7"/>
<dbReference type="GeneID" id="8231041"/>
<dbReference type="SUPFAM" id="SSF53649">
    <property type="entry name" value="Alkaline phosphatase-like"/>
    <property type="match status" value="1"/>
</dbReference>